<sequence length="115" mass="12721">MLPKNARLTDSNDFARATKSGLRVSTQNFIGYLYINTTESQTRAGIIISKSVGGSVVRHLVSRKVRHILAEEIKNLPANSLLVIRALNGAAKAHHQEEISLIVTKLIKKFSEVKK</sequence>
<proteinExistence type="inferred from homology"/>
<dbReference type="GO" id="GO:0030677">
    <property type="term" value="C:ribonuclease P complex"/>
    <property type="evidence" value="ECO:0007669"/>
    <property type="project" value="TreeGrafter"/>
</dbReference>
<dbReference type="EMBL" id="CAFBOX010000102">
    <property type="protein sequence ID" value="CAB4999208.1"/>
    <property type="molecule type" value="Genomic_DNA"/>
</dbReference>
<dbReference type="InterPro" id="IPR020568">
    <property type="entry name" value="Ribosomal_Su5_D2-typ_SF"/>
</dbReference>
<gene>
    <name evidence="6" type="ORF">UFOPK3166_00717</name>
    <name evidence="7" type="ORF">UFOPK4035_00667</name>
</gene>
<keyword evidence="5" id="KW-0694">RNA-binding</keyword>
<dbReference type="AlphaFoldDB" id="A0A6J7A4W2"/>
<evidence type="ECO:0000256" key="1">
    <source>
        <dbReference type="ARBA" id="ARBA00022694"/>
    </source>
</evidence>
<dbReference type="GO" id="GO:0004526">
    <property type="term" value="F:ribonuclease P activity"/>
    <property type="evidence" value="ECO:0007669"/>
    <property type="project" value="InterPro"/>
</dbReference>
<dbReference type="InterPro" id="IPR000100">
    <property type="entry name" value="RNase_P"/>
</dbReference>
<keyword evidence="4" id="KW-0378">Hydrolase</keyword>
<dbReference type="EMBL" id="CAFABD010000102">
    <property type="protein sequence ID" value="CAB4827520.1"/>
    <property type="molecule type" value="Genomic_DNA"/>
</dbReference>
<reference evidence="6" key="1">
    <citation type="submission" date="2020-05" db="EMBL/GenBank/DDBJ databases">
        <authorList>
            <person name="Chiriac C."/>
            <person name="Salcher M."/>
            <person name="Ghai R."/>
            <person name="Kavagutti S V."/>
        </authorList>
    </citation>
    <scope>NUCLEOTIDE SEQUENCE</scope>
</reference>
<protein>
    <submittedName>
        <fullName evidence="6">Unannotated protein</fullName>
    </submittedName>
</protein>
<evidence type="ECO:0000256" key="5">
    <source>
        <dbReference type="ARBA" id="ARBA00022884"/>
    </source>
</evidence>
<dbReference type="PANTHER" id="PTHR33992:SF1">
    <property type="entry name" value="RIBONUCLEASE P PROTEIN COMPONENT"/>
    <property type="match status" value="1"/>
</dbReference>
<dbReference type="GO" id="GO:0042781">
    <property type="term" value="F:3'-tRNA processing endoribonuclease activity"/>
    <property type="evidence" value="ECO:0007669"/>
    <property type="project" value="TreeGrafter"/>
</dbReference>
<keyword evidence="1" id="KW-0819">tRNA processing</keyword>
<dbReference type="SUPFAM" id="SSF54211">
    <property type="entry name" value="Ribosomal protein S5 domain 2-like"/>
    <property type="match status" value="1"/>
</dbReference>
<evidence type="ECO:0000313" key="6">
    <source>
        <dbReference type="EMBL" id="CAB4827520.1"/>
    </source>
</evidence>
<organism evidence="6">
    <name type="scientific">freshwater metagenome</name>
    <dbReference type="NCBI Taxonomy" id="449393"/>
    <lineage>
        <taxon>unclassified sequences</taxon>
        <taxon>metagenomes</taxon>
        <taxon>ecological metagenomes</taxon>
    </lineage>
</organism>
<accession>A0A6J7A4W2</accession>
<dbReference type="GO" id="GO:0000049">
    <property type="term" value="F:tRNA binding"/>
    <property type="evidence" value="ECO:0007669"/>
    <property type="project" value="InterPro"/>
</dbReference>
<evidence type="ECO:0000256" key="3">
    <source>
        <dbReference type="ARBA" id="ARBA00022759"/>
    </source>
</evidence>
<evidence type="ECO:0000256" key="2">
    <source>
        <dbReference type="ARBA" id="ARBA00022722"/>
    </source>
</evidence>
<keyword evidence="2" id="KW-0540">Nuclease</keyword>
<evidence type="ECO:0000313" key="7">
    <source>
        <dbReference type="EMBL" id="CAB4999208.1"/>
    </source>
</evidence>
<dbReference type="InterPro" id="IPR014721">
    <property type="entry name" value="Ribsml_uS5_D2-typ_fold_subgr"/>
</dbReference>
<dbReference type="Pfam" id="PF00825">
    <property type="entry name" value="Ribonuclease_P"/>
    <property type="match status" value="1"/>
</dbReference>
<dbReference type="PANTHER" id="PTHR33992">
    <property type="entry name" value="RIBONUCLEASE P PROTEIN COMPONENT"/>
    <property type="match status" value="1"/>
</dbReference>
<dbReference type="HAMAP" id="MF_00227">
    <property type="entry name" value="RNase_P"/>
    <property type="match status" value="1"/>
</dbReference>
<keyword evidence="3" id="KW-0255">Endonuclease</keyword>
<dbReference type="NCBIfam" id="TIGR00188">
    <property type="entry name" value="rnpA"/>
    <property type="match status" value="1"/>
</dbReference>
<evidence type="ECO:0000256" key="4">
    <source>
        <dbReference type="ARBA" id="ARBA00022801"/>
    </source>
</evidence>
<dbReference type="Gene3D" id="3.30.230.10">
    <property type="match status" value="1"/>
</dbReference>
<name>A0A6J7A4W2_9ZZZZ</name>